<accession>A0A834XG65</accession>
<organism evidence="1 2">
    <name type="scientific">Senna tora</name>
    <dbReference type="NCBI Taxonomy" id="362788"/>
    <lineage>
        <taxon>Eukaryota</taxon>
        <taxon>Viridiplantae</taxon>
        <taxon>Streptophyta</taxon>
        <taxon>Embryophyta</taxon>
        <taxon>Tracheophyta</taxon>
        <taxon>Spermatophyta</taxon>
        <taxon>Magnoliopsida</taxon>
        <taxon>eudicotyledons</taxon>
        <taxon>Gunneridae</taxon>
        <taxon>Pentapetalae</taxon>
        <taxon>rosids</taxon>
        <taxon>fabids</taxon>
        <taxon>Fabales</taxon>
        <taxon>Fabaceae</taxon>
        <taxon>Caesalpinioideae</taxon>
        <taxon>Cassia clade</taxon>
        <taxon>Senna</taxon>
    </lineage>
</organism>
<reference evidence="1" key="1">
    <citation type="submission" date="2020-09" db="EMBL/GenBank/DDBJ databases">
        <title>Genome-Enabled Discovery of Anthraquinone Biosynthesis in Senna tora.</title>
        <authorList>
            <person name="Kang S.-H."/>
            <person name="Pandey R.P."/>
            <person name="Lee C.-M."/>
            <person name="Sim J.-S."/>
            <person name="Jeong J.-T."/>
            <person name="Choi B.-S."/>
            <person name="Jung M."/>
            <person name="Ginzburg D."/>
            <person name="Zhao K."/>
            <person name="Won S.Y."/>
            <person name="Oh T.-J."/>
            <person name="Yu Y."/>
            <person name="Kim N.-H."/>
            <person name="Lee O.R."/>
            <person name="Lee T.-H."/>
            <person name="Bashyal P."/>
            <person name="Kim T.-S."/>
            <person name="Lee W.-H."/>
            <person name="Kawkins C."/>
            <person name="Kim C.-K."/>
            <person name="Kim J.S."/>
            <person name="Ahn B.O."/>
            <person name="Rhee S.Y."/>
            <person name="Sohng J.K."/>
        </authorList>
    </citation>
    <scope>NUCLEOTIDE SEQUENCE</scope>
    <source>
        <tissue evidence="1">Leaf</tissue>
    </source>
</reference>
<dbReference type="AlphaFoldDB" id="A0A834XG65"/>
<proteinExistence type="predicted"/>
<comment type="caution">
    <text evidence="1">The sequence shown here is derived from an EMBL/GenBank/DDBJ whole genome shotgun (WGS) entry which is preliminary data.</text>
</comment>
<protein>
    <submittedName>
        <fullName evidence="1">Uncharacterized protein</fullName>
    </submittedName>
</protein>
<sequence>MRLSQRINVRARSAAVAAADEDCGVPELDGAESCLELDGARASDLEPQILVCKEIVVCLSLMEREPQILERSSMAALAILMSQSTAWPGKDAVLGEKKNEKNEK</sequence>
<keyword evidence="2" id="KW-1185">Reference proteome</keyword>
<dbReference type="EMBL" id="JAAIUW010000001">
    <property type="protein sequence ID" value="KAF7843769.1"/>
    <property type="molecule type" value="Genomic_DNA"/>
</dbReference>
<evidence type="ECO:0000313" key="1">
    <source>
        <dbReference type="EMBL" id="KAF7843769.1"/>
    </source>
</evidence>
<gene>
    <name evidence="1" type="ORF">G2W53_000674</name>
</gene>
<name>A0A834XG65_9FABA</name>
<dbReference type="Proteomes" id="UP000634136">
    <property type="component" value="Unassembled WGS sequence"/>
</dbReference>
<evidence type="ECO:0000313" key="2">
    <source>
        <dbReference type="Proteomes" id="UP000634136"/>
    </source>
</evidence>